<reference evidence="3 4" key="1">
    <citation type="submission" date="2018-11" db="EMBL/GenBank/DDBJ databases">
        <authorList>
            <consortium name="Pathogen Informatics"/>
        </authorList>
    </citation>
    <scope>NUCLEOTIDE SEQUENCE [LARGE SCALE GENOMIC DNA]</scope>
</reference>
<proteinExistence type="predicted"/>
<evidence type="ECO:0008006" key="5">
    <source>
        <dbReference type="Google" id="ProtNLM"/>
    </source>
</evidence>
<dbReference type="InterPro" id="IPR052065">
    <property type="entry name" value="Compl_asym_regulator"/>
</dbReference>
<keyword evidence="4" id="KW-1185">Reference proteome</keyword>
<sequence>MHSPIERAEWGIWGTWSSCSASCGGGLSTRVRGCYGGNRLCPGSSLQTQHCNTQECPTRRAMCTGRIKLPCDLADYISFGQDPERNAGEDFLILYLNHNMSLNTKSIFY</sequence>
<gene>
    <name evidence="3" type="ORF">SVUK_LOCUS8490</name>
</gene>
<dbReference type="SMART" id="SM00209">
    <property type="entry name" value="TSP1"/>
    <property type="match status" value="1"/>
</dbReference>
<dbReference type="Proteomes" id="UP000270094">
    <property type="component" value="Unassembled WGS sequence"/>
</dbReference>
<evidence type="ECO:0000313" key="3">
    <source>
        <dbReference type="EMBL" id="VDM73492.1"/>
    </source>
</evidence>
<evidence type="ECO:0000256" key="2">
    <source>
        <dbReference type="ARBA" id="ARBA00023157"/>
    </source>
</evidence>
<dbReference type="InterPro" id="IPR000884">
    <property type="entry name" value="TSP1_rpt"/>
</dbReference>
<accession>A0A3P7L210</accession>
<keyword evidence="1" id="KW-0677">Repeat</keyword>
<evidence type="ECO:0000256" key="1">
    <source>
        <dbReference type="ARBA" id="ARBA00022737"/>
    </source>
</evidence>
<dbReference type="SUPFAM" id="SSF82895">
    <property type="entry name" value="TSP-1 type 1 repeat"/>
    <property type="match status" value="1"/>
</dbReference>
<dbReference type="AlphaFoldDB" id="A0A3P7L210"/>
<keyword evidence="2" id="KW-1015">Disulfide bond</keyword>
<dbReference type="PANTHER" id="PTHR22906">
    <property type="entry name" value="PROPERDIN"/>
    <property type="match status" value="1"/>
</dbReference>
<name>A0A3P7L210_STRVU</name>
<dbReference type="InterPro" id="IPR036383">
    <property type="entry name" value="TSP1_rpt_sf"/>
</dbReference>
<dbReference type="Gene3D" id="2.20.100.10">
    <property type="entry name" value="Thrombospondin type-1 (TSP1) repeat"/>
    <property type="match status" value="1"/>
</dbReference>
<dbReference type="Pfam" id="PF00090">
    <property type="entry name" value="TSP_1"/>
    <property type="match status" value="1"/>
</dbReference>
<dbReference type="EMBL" id="UYYB01030988">
    <property type="protein sequence ID" value="VDM73492.1"/>
    <property type="molecule type" value="Genomic_DNA"/>
</dbReference>
<evidence type="ECO:0000313" key="4">
    <source>
        <dbReference type="Proteomes" id="UP000270094"/>
    </source>
</evidence>
<dbReference type="PROSITE" id="PS50092">
    <property type="entry name" value="TSP1"/>
    <property type="match status" value="1"/>
</dbReference>
<organism evidence="3 4">
    <name type="scientific">Strongylus vulgaris</name>
    <name type="common">Blood worm</name>
    <dbReference type="NCBI Taxonomy" id="40348"/>
    <lineage>
        <taxon>Eukaryota</taxon>
        <taxon>Metazoa</taxon>
        <taxon>Ecdysozoa</taxon>
        <taxon>Nematoda</taxon>
        <taxon>Chromadorea</taxon>
        <taxon>Rhabditida</taxon>
        <taxon>Rhabditina</taxon>
        <taxon>Rhabditomorpha</taxon>
        <taxon>Strongyloidea</taxon>
        <taxon>Strongylidae</taxon>
        <taxon>Strongylus</taxon>
    </lineage>
</organism>
<protein>
    <recommendedName>
        <fullName evidence="5">ADAMTS cysteine-rich domain-containing protein</fullName>
    </recommendedName>
</protein>